<protein>
    <submittedName>
        <fullName evidence="1">Uncharacterized protein</fullName>
    </submittedName>
</protein>
<dbReference type="Proteomes" id="UP000499080">
    <property type="component" value="Unassembled WGS sequence"/>
</dbReference>
<proteinExistence type="predicted"/>
<evidence type="ECO:0000313" key="2">
    <source>
        <dbReference type="Proteomes" id="UP000499080"/>
    </source>
</evidence>
<name>A0A4Y2N0Q8_ARAVE</name>
<organism evidence="1 2">
    <name type="scientific">Araneus ventricosus</name>
    <name type="common">Orbweaver spider</name>
    <name type="synonym">Epeira ventricosa</name>
    <dbReference type="NCBI Taxonomy" id="182803"/>
    <lineage>
        <taxon>Eukaryota</taxon>
        <taxon>Metazoa</taxon>
        <taxon>Ecdysozoa</taxon>
        <taxon>Arthropoda</taxon>
        <taxon>Chelicerata</taxon>
        <taxon>Arachnida</taxon>
        <taxon>Araneae</taxon>
        <taxon>Araneomorphae</taxon>
        <taxon>Entelegynae</taxon>
        <taxon>Araneoidea</taxon>
        <taxon>Araneidae</taxon>
        <taxon>Araneus</taxon>
    </lineage>
</organism>
<comment type="caution">
    <text evidence="1">The sequence shown here is derived from an EMBL/GenBank/DDBJ whole genome shotgun (WGS) entry which is preliminary data.</text>
</comment>
<accession>A0A4Y2N0Q8</accession>
<gene>
    <name evidence="1" type="ORF">AVEN_115601_1</name>
</gene>
<dbReference type="AlphaFoldDB" id="A0A4Y2N0Q8"/>
<reference evidence="1 2" key="1">
    <citation type="journal article" date="2019" name="Sci. Rep.">
        <title>Orb-weaving spider Araneus ventricosus genome elucidates the spidroin gene catalogue.</title>
        <authorList>
            <person name="Kono N."/>
            <person name="Nakamura H."/>
            <person name="Ohtoshi R."/>
            <person name="Moran D.A.P."/>
            <person name="Shinohara A."/>
            <person name="Yoshida Y."/>
            <person name="Fujiwara M."/>
            <person name="Mori M."/>
            <person name="Tomita M."/>
            <person name="Arakawa K."/>
        </authorList>
    </citation>
    <scope>NUCLEOTIDE SEQUENCE [LARGE SCALE GENOMIC DNA]</scope>
</reference>
<sequence>MENRMKTKRQQEPKISCTEDCASLLELIVVTRRSLNDPSAPPFPYLLSEEGVREVGYPQEESITREGRCCAYRGLRISRAFPHASEESESTLNSWFALSNECFTGTLRLTTSSERASIKYLAGCFTMKTWQNMEINIMLGDSTSVDGISNYSRRSL</sequence>
<dbReference type="EMBL" id="BGPR01008256">
    <property type="protein sequence ID" value="GBN32563.1"/>
    <property type="molecule type" value="Genomic_DNA"/>
</dbReference>
<evidence type="ECO:0000313" key="1">
    <source>
        <dbReference type="EMBL" id="GBN32563.1"/>
    </source>
</evidence>
<keyword evidence="2" id="KW-1185">Reference proteome</keyword>